<comment type="caution">
    <text evidence="2">The sequence shown here is derived from an EMBL/GenBank/DDBJ whole genome shotgun (WGS) entry which is preliminary data.</text>
</comment>
<feature type="signal peptide" evidence="1">
    <location>
        <begin position="1"/>
        <end position="25"/>
    </location>
</feature>
<dbReference type="EMBL" id="LUCH01003857">
    <property type="protein sequence ID" value="KAF5399644.1"/>
    <property type="molecule type" value="Genomic_DNA"/>
</dbReference>
<keyword evidence="3" id="KW-1185">Reference proteome</keyword>
<dbReference type="AlphaFoldDB" id="A0A8J4TIC2"/>
<feature type="chain" id="PRO_5035163960" evidence="1">
    <location>
        <begin position="26"/>
        <end position="64"/>
    </location>
</feature>
<gene>
    <name evidence="2" type="ORF">PHET_07134</name>
</gene>
<proteinExistence type="predicted"/>
<sequence>MFDRVSILFPWELLCCLSCIRLSLASDPPGIKRMLDHPLPLPPSGFSASSVYKNQPDSQAHKAK</sequence>
<dbReference type="Proteomes" id="UP000748531">
    <property type="component" value="Unassembled WGS sequence"/>
</dbReference>
<protein>
    <submittedName>
        <fullName evidence="2">Uncharacterized protein</fullName>
    </submittedName>
</protein>
<keyword evidence="1" id="KW-0732">Signal</keyword>
<evidence type="ECO:0000313" key="2">
    <source>
        <dbReference type="EMBL" id="KAF5399644.1"/>
    </source>
</evidence>
<reference evidence="2" key="1">
    <citation type="submission" date="2019-05" db="EMBL/GenBank/DDBJ databases">
        <title>Annotation for the trematode Paragonimus heterotremus.</title>
        <authorList>
            <person name="Choi Y.-J."/>
        </authorList>
    </citation>
    <scope>NUCLEOTIDE SEQUENCE</scope>
    <source>
        <strain evidence="2">LC</strain>
    </source>
</reference>
<accession>A0A8J4TIC2</accession>
<evidence type="ECO:0000313" key="3">
    <source>
        <dbReference type="Proteomes" id="UP000748531"/>
    </source>
</evidence>
<dbReference type="OrthoDB" id="10498674at2759"/>
<name>A0A8J4TIC2_9TREM</name>
<organism evidence="2 3">
    <name type="scientific">Paragonimus heterotremus</name>
    <dbReference type="NCBI Taxonomy" id="100268"/>
    <lineage>
        <taxon>Eukaryota</taxon>
        <taxon>Metazoa</taxon>
        <taxon>Spiralia</taxon>
        <taxon>Lophotrochozoa</taxon>
        <taxon>Platyhelminthes</taxon>
        <taxon>Trematoda</taxon>
        <taxon>Digenea</taxon>
        <taxon>Plagiorchiida</taxon>
        <taxon>Troglotremata</taxon>
        <taxon>Troglotrematidae</taxon>
        <taxon>Paragonimus</taxon>
    </lineage>
</organism>
<evidence type="ECO:0000256" key="1">
    <source>
        <dbReference type="SAM" id="SignalP"/>
    </source>
</evidence>